<sequence length="272" mass="31224">MKNIRWGLVFYTFLGIAALAGLIVLMSLINHKDAAQVCKSLKVNVEGKETFIDQHDISKMINNQFGTITGKELKTIKFEEIEQAIEKLPYVSNAEIHTDMDGTVNVNVRQREVVLRVINQDGREFYVDTKGHKIPVTLKYVPHVLVANGKIRESYTKPLEQVETKMVKDLVHIVDHVKGNDLWENQIVQIYVNEQNDIELIPRVGKEVLVVGSADSLDYKLKRLEMYYKNILPKVGTEAYAKVNVKYGGQIICERREGWYMDSLQMKINMKN</sequence>
<name>A0ABR7YEE4_9SPHI</name>
<gene>
    <name evidence="8" type="ORF">H8B04_08930</name>
</gene>
<dbReference type="Pfam" id="PF08478">
    <property type="entry name" value="POTRA_1"/>
    <property type="match status" value="1"/>
</dbReference>
<accession>A0ABR7YEE4</accession>
<keyword evidence="2" id="KW-0132">Cell division</keyword>
<evidence type="ECO:0000256" key="6">
    <source>
        <dbReference type="SAM" id="Phobius"/>
    </source>
</evidence>
<feature type="transmembrane region" description="Helical" evidence="6">
    <location>
        <begin position="7"/>
        <end position="29"/>
    </location>
</feature>
<evidence type="ECO:0000259" key="7">
    <source>
        <dbReference type="Pfam" id="PF08478"/>
    </source>
</evidence>
<evidence type="ECO:0000256" key="3">
    <source>
        <dbReference type="ARBA" id="ARBA00022692"/>
    </source>
</evidence>
<dbReference type="Gene3D" id="3.10.20.310">
    <property type="entry name" value="membrane protein fhac"/>
    <property type="match status" value="1"/>
</dbReference>
<dbReference type="EMBL" id="JACOIJ010000014">
    <property type="protein sequence ID" value="MBD1429692.1"/>
    <property type="molecule type" value="Genomic_DNA"/>
</dbReference>
<comment type="caution">
    <text evidence="8">The sequence shown here is derived from an EMBL/GenBank/DDBJ whole genome shotgun (WGS) entry which is preliminary data.</text>
</comment>
<evidence type="ECO:0000313" key="9">
    <source>
        <dbReference type="Proteomes" id="UP000651271"/>
    </source>
</evidence>
<evidence type="ECO:0000256" key="2">
    <source>
        <dbReference type="ARBA" id="ARBA00022618"/>
    </source>
</evidence>
<dbReference type="RefSeq" id="WP_190302127.1">
    <property type="nucleotide sequence ID" value="NZ_JACOIJ010000014.1"/>
</dbReference>
<organism evidence="8 9">
    <name type="scientific">Sphingobacterium litopenaei</name>
    <dbReference type="NCBI Taxonomy" id="2763500"/>
    <lineage>
        <taxon>Bacteria</taxon>
        <taxon>Pseudomonadati</taxon>
        <taxon>Bacteroidota</taxon>
        <taxon>Sphingobacteriia</taxon>
        <taxon>Sphingobacteriales</taxon>
        <taxon>Sphingobacteriaceae</taxon>
        <taxon>Sphingobacterium</taxon>
    </lineage>
</organism>
<evidence type="ECO:0000313" key="8">
    <source>
        <dbReference type="EMBL" id="MBD1429692.1"/>
    </source>
</evidence>
<keyword evidence="1" id="KW-1003">Cell membrane</keyword>
<dbReference type="InterPro" id="IPR013685">
    <property type="entry name" value="POTRA_FtsQ_type"/>
</dbReference>
<proteinExistence type="predicted"/>
<feature type="domain" description="POTRA" evidence="7">
    <location>
        <begin position="42"/>
        <end position="109"/>
    </location>
</feature>
<protein>
    <submittedName>
        <fullName evidence="8">FtsQ-type POTRA domain-containing protein</fullName>
    </submittedName>
</protein>
<keyword evidence="4 6" id="KW-1133">Transmembrane helix</keyword>
<keyword evidence="6" id="KW-0472">Membrane</keyword>
<keyword evidence="9" id="KW-1185">Reference proteome</keyword>
<dbReference type="Proteomes" id="UP000651271">
    <property type="component" value="Unassembled WGS sequence"/>
</dbReference>
<keyword evidence="5" id="KW-0131">Cell cycle</keyword>
<reference evidence="8 9" key="1">
    <citation type="submission" date="2020-08" db="EMBL/GenBank/DDBJ databases">
        <title>Sphingobacterium sp. DN04309 isolated from aquaculture water.</title>
        <authorList>
            <person name="Zhang M."/>
        </authorList>
    </citation>
    <scope>NUCLEOTIDE SEQUENCE [LARGE SCALE GENOMIC DNA]</scope>
    <source>
        <strain evidence="8 9">DN04309</strain>
    </source>
</reference>
<keyword evidence="3 6" id="KW-0812">Transmembrane</keyword>
<evidence type="ECO:0000256" key="1">
    <source>
        <dbReference type="ARBA" id="ARBA00022475"/>
    </source>
</evidence>
<evidence type="ECO:0000256" key="5">
    <source>
        <dbReference type="ARBA" id="ARBA00023306"/>
    </source>
</evidence>
<evidence type="ECO:0000256" key="4">
    <source>
        <dbReference type="ARBA" id="ARBA00022989"/>
    </source>
</evidence>